<dbReference type="VEuPathDB" id="FungiDB:RhiirA1_427568"/>
<evidence type="ECO:0000313" key="2">
    <source>
        <dbReference type="EMBL" id="PKC14522.1"/>
    </source>
</evidence>
<dbReference type="InterPro" id="IPR032474">
    <property type="entry name" value="Argonaute_N"/>
</dbReference>
<dbReference type="VEuPathDB" id="FungiDB:RhiirFUN_022329"/>
<accession>A0A2N0Q624</accession>
<reference evidence="2 3" key="1">
    <citation type="submission" date="2016-04" db="EMBL/GenBank/DDBJ databases">
        <title>Genome analyses suggest a sexual origin of heterokaryosis in a supposedly ancient asexual fungus.</title>
        <authorList>
            <person name="Ropars J."/>
            <person name="Sedzielewska K."/>
            <person name="Noel J."/>
            <person name="Charron P."/>
            <person name="Farinelli L."/>
            <person name="Marton T."/>
            <person name="Kruger M."/>
            <person name="Pelin A."/>
            <person name="Brachmann A."/>
            <person name="Corradi N."/>
        </authorList>
    </citation>
    <scope>NUCLEOTIDE SEQUENCE [LARGE SCALE GENOMIC DNA]</scope>
    <source>
        <strain evidence="2 3">A5</strain>
    </source>
</reference>
<protein>
    <recommendedName>
        <fullName evidence="1">Protein argonaute N-terminal domain-containing protein</fullName>
    </recommendedName>
</protein>
<dbReference type="Proteomes" id="UP000232722">
    <property type="component" value="Unassembled WGS sequence"/>
</dbReference>
<dbReference type="VEuPathDB" id="FungiDB:RhiirFUN_012330"/>
<feature type="domain" description="Protein argonaute N-terminal" evidence="1">
    <location>
        <begin position="14"/>
        <end position="77"/>
    </location>
</feature>
<reference evidence="2 3" key="2">
    <citation type="submission" date="2017-09" db="EMBL/GenBank/DDBJ databases">
        <title>Extensive intraspecific genome diversity in a model arbuscular mycorrhizal fungus.</title>
        <authorList>
            <person name="Chen E.C."/>
            <person name="Morin E."/>
            <person name="Beaudet D."/>
            <person name="Noel J."/>
            <person name="Ndikumana S."/>
            <person name="Charron P."/>
            <person name="St-Onge C."/>
            <person name="Giorgi J."/>
            <person name="Grigoriev I.V."/>
            <person name="Roux C."/>
            <person name="Martin F.M."/>
            <person name="Corradi N."/>
        </authorList>
    </citation>
    <scope>NUCLEOTIDE SEQUENCE [LARGE SCALE GENOMIC DNA]</scope>
    <source>
        <strain evidence="2 3">A5</strain>
    </source>
</reference>
<gene>
    <name evidence="2" type="ORF">RhiirA5_409308</name>
</gene>
<dbReference type="Pfam" id="PF16486">
    <property type="entry name" value="ArgoN"/>
    <property type="match status" value="1"/>
</dbReference>
<dbReference type="EMBL" id="LLXJ01000131">
    <property type="protein sequence ID" value="PKC14522.1"/>
    <property type="molecule type" value="Genomic_DNA"/>
</dbReference>
<evidence type="ECO:0000313" key="3">
    <source>
        <dbReference type="Proteomes" id="UP000232722"/>
    </source>
</evidence>
<dbReference type="AlphaFoldDB" id="A0A2N0Q624"/>
<dbReference type="VEuPathDB" id="FungiDB:FUN_017019"/>
<evidence type="ECO:0000259" key="1">
    <source>
        <dbReference type="Pfam" id="PF16486"/>
    </source>
</evidence>
<name>A0A2N0Q624_9GLOM</name>
<sequence length="170" mass="19439">MEFTPVVKRPSVGRSIKVRTNFFELLSMPTNNIIHYDVSITPEVPPRFNMKIFESFVEKYRESLGNAKPVFDDSTNLSDNYKKGWKRYCYGGTGRSFFTQKEASPITGRAEDIINPPVPNIDLSAIAFYQGGPHIQIVTKYWDSDLLTNYVGAFLKGTIKWLRKQSKTSK</sequence>
<organism evidence="2 3">
    <name type="scientific">Rhizophagus irregularis</name>
    <dbReference type="NCBI Taxonomy" id="588596"/>
    <lineage>
        <taxon>Eukaryota</taxon>
        <taxon>Fungi</taxon>
        <taxon>Fungi incertae sedis</taxon>
        <taxon>Mucoromycota</taxon>
        <taxon>Glomeromycotina</taxon>
        <taxon>Glomeromycetes</taxon>
        <taxon>Glomerales</taxon>
        <taxon>Glomeraceae</taxon>
        <taxon>Rhizophagus</taxon>
    </lineage>
</organism>
<proteinExistence type="predicted"/>
<comment type="caution">
    <text evidence="2">The sequence shown here is derived from an EMBL/GenBank/DDBJ whole genome shotgun (WGS) entry which is preliminary data.</text>
</comment>